<dbReference type="InterPro" id="IPR022551">
    <property type="entry name" value="BrxC"/>
</dbReference>
<dbReference type="OrthoDB" id="677051at2"/>
<organism evidence="1 2">
    <name type="scientific">Psychroflexus sediminis</name>
    <dbReference type="NCBI Taxonomy" id="470826"/>
    <lineage>
        <taxon>Bacteria</taxon>
        <taxon>Pseudomonadati</taxon>
        <taxon>Bacteroidota</taxon>
        <taxon>Flavobacteriia</taxon>
        <taxon>Flavobacteriales</taxon>
        <taxon>Flavobacteriaceae</taxon>
        <taxon>Psychroflexus</taxon>
    </lineage>
</organism>
<name>A0A1G7VCU7_9FLAO</name>
<gene>
    <name evidence="1" type="ORF">SAMN04488027_103223</name>
</gene>
<keyword evidence="2" id="KW-1185">Reference proteome</keyword>
<dbReference type="EMBL" id="FNCW01000003">
    <property type="protein sequence ID" value="SDG57378.1"/>
    <property type="molecule type" value="Genomic_DNA"/>
</dbReference>
<reference evidence="1 2" key="1">
    <citation type="submission" date="2016-10" db="EMBL/GenBank/DDBJ databases">
        <authorList>
            <person name="de Groot N.N."/>
        </authorList>
    </citation>
    <scope>NUCLEOTIDE SEQUENCE [LARGE SCALE GENOMIC DNA]</scope>
    <source>
        <strain evidence="1 2">DSM 19803</strain>
    </source>
</reference>
<dbReference type="SUPFAM" id="SSF52833">
    <property type="entry name" value="Thioredoxin-like"/>
    <property type="match status" value="1"/>
</dbReference>
<sequence>MGFFDQLFNVKPTQTADKSKASEFTWRTLDELSQLDALEKLSEEKLVVIFKHSVSCGISHMVWHQFQNEIDFNNDNIEMLYLDLLSHRDVSNEITRRFQVLHQSPQILVIRNGKVLHHASHSAIRLSDIRKFLPPSNEVT</sequence>
<dbReference type="NCBIfam" id="TIGR04019">
    <property type="entry name" value="B_thiol_YtxJ"/>
    <property type="match status" value="1"/>
</dbReference>
<dbReference type="Gene3D" id="3.40.30.10">
    <property type="entry name" value="Glutaredoxin"/>
    <property type="match status" value="1"/>
</dbReference>
<dbReference type="Pfam" id="PF11009">
    <property type="entry name" value="BrxC"/>
    <property type="match status" value="1"/>
</dbReference>
<evidence type="ECO:0000313" key="2">
    <source>
        <dbReference type="Proteomes" id="UP000199296"/>
    </source>
</evidence>
<evidence type="ECO:0000313" key="1">
    <source>
        <dbReference type="EMBL" id="SDG57378.1"/>
    </source>
</evidence>
<dbReference type="AlphaFoldDB" id="A0A1G7VCU7"/>
<proteinExistence type="predicted"/>
<dbReference type="STRING" id="470826.SAMN04488027_103223"/>
<dbReference type="RefSeq" id="WP_093366002.1">
    <property type="nucleotide sequence ID" value="NZ_FNCW01000003.1"/>
</dbReference>
<accession>A0A1G7VCU7</accession>
<dbReference type="InterPro" id="IPR036249">
    <property type="entry name" value="Thioredoxin-like_sf"/>
</dbReference>
<dbReference type="Proteomes" id="UP000199296">
    <property type="component" value="Unassembled WGS sequence"/>
</dbReference>
<protein>
    <submittedName>
        <fullName evidence="1">Bacillithiol system protein YtxJ</fullName>
    </submittedName>
</protein>